<evidence type="ECO:0000256" key="6">
    <source>
        <dbReference type="RuleBase" id="RU003983"/>
    </source>
</evidence>
<dbReference type="Gene3D" id="3.30.2010.10">
    <property type="entry name" value="Metalloproteases ('zincins'), catalytic domain"/>
    <property type="match status" value="1"/>
</dbReference>
<dbReference type="InterPro" id="IPR032456">
    <property type="entry name" value="Peptidase_M48_N"/>
</dbReference>
<feature type="transmembrane region" description="Helical" evidence="7">
    <location>
        <begin position="269"/>
        <end position="290"/>
    </location>
</feature>
<sequence>MTLNLLLAATAGAFDVDTATRAYLDTVSGPVRARSDAYFEGGYWMLMWGTLISVLINGLVLHLGWSSRWSRAASRRTKRPWLRTILYALPYILVTGLMVMPWVIYGDYFREHQYGMSTQTLGGFLGDQGKSLLVSLIIGPLVAAAIYGVIRRAPRTWWLWGTGVVVSFMTFGALLAPVFIAPMFNSYTPMAEGPVRQQILAMARANKVPADNVYVVDASRQTNRISANVSGLGPTVRISLNDNLLNRTSPEEVKAVMGHELGHYVLNHVIKMLLAFTVVVLAVFLFLWWATPRLLLRYGGRWGVRDVADPASMPALVLLTALAMLVATPFTNSIIRHNENEADAFGLDAAREPDGFAHVAMRLSEYRKLEPSALEEMIFFDHPSGYNRAHRAMEWKARHLAELPPAKRAMAKPELLTVAN</sequence>
<comment type="cofactor">
    <cofactor evidence="6">
        <name>Zn(2+)</name>
        <dbReference type="ChEBI" id="CHEBI:29105"/>
    </cofactor>
    <text evidence="6">Binds 1 zinc ion per subunit.</text>
</comment>
<evidence type="ECO:0000256" key="7">
    <source>
        <dbReference type="SAM" id="Phobius"/>
    </source>
</evidence>
<dbReference type="InterPro" id="IPR001915">
    <property type="entry name" value="Peptidase_M48"/>
</dbReference>
<feature type="transmembrane region" description="Helical" evidence="7">
    <location>
        <begin position="85"/>
        <end position="105"/>
    </location>
</feature>
<evidence type="ECO:0000256" key="2">
    <source>
        <dbReference type="ARBA" id="ARBA00022723"/>
    </source>
</evidence>
<evidence type="ECO:0000256" key="3">
    <source>
        <dbReference type="ARBA" id="ARBA00022801"/>
    </source>
</evidence>
<keyword evidence="11" id="KW-1185">Reference proteome</keyword>
<dbReference type="Proteomes" id="UP001424459">
    <property type="component" value="Unassembled WGS sequence"/>
</dbReference>
<name>A0ABP7TZJ0_9SPHN</name>
<dbReference type="InterPro" id="IPR027057">
    <property type="entry name" value="CAXX_Prtase_1"/>
</dbReference>
<feature type="transmembrane region" description="Helical" evidence="7">
    <location>
        <begin position="42"/>
        <end position="65"/>
    </location>
</feature>
<feature type="transmembrane region" description="Helical" evidence="7">
    <location>
        <begin position="157"/>
        <end position="180"/>
    </location>
</feature>
<keyword evidence="7" id="KW-0812">Transmembrane</keyword>
<evidence type="ECO:0000256" key="4">
    <source>
        <dbReference type="ARBA" id="ARBA00022833"/>
    </source>
</evidence>
<comment type="similarity">
    <text evidence="6">Belongs to the peptidase M48 family.</text>
</comment>
<proteinExistence type="inferred from homology"/>
<dbReference type="PANTHER" id="PTHR10120">
    <property type="entry name" value="CAAX PRENYL PROTEASE 1"/>
    <property type="match status" value="1"/>
</dbReference>
<dbReference type="CDD" id="cd07343">
    <property type="entry name" value="M48A_Zmpste24p_like"/>
    <property type="match status" value="1"/>
</dbReference>
<gene>
    <name evidence="10" type="ORF">GCM10022281_11460</name>
</gene>
<keyword evidence="4 6" id="KW-0862">Zinc</keyword>
<dbReference type="Pfam" id="PF01435">
    <property type="entry name" value="Peptidase_M48"/>
    <property type="match status" value="1"/>
</dbReference>
<keyword evidence="7" id="KW-0472">Membrane</keyword>
<evidence type="ECO:0000256" key="1">
    <source>
        <dbReference type="ARBA" id="ARBA00022670"/>
    </source>
</evidence>
<evidence type="ECO:0000313" key="10">
    <source>
        <dbReference type="EMBL" id="GAA4033368.1"/>
    </source>
</evidence>
<keyword evidence="3 6" id="KW-0378">Hydrolase</keyword>
<keyword evidence="1 6" id="KW-0645">Protease</keyword>
<evidence type="ECO:0000259" key="9">
    <source>
        <dbReference type="Pfam" id="PF16491"/>
    </source>
</evidence>
<feature type="domain" description="CAAX prenyl protease 1 N-terminal" evidence="9">
    <location>
        <begin position="35"/>
        <end position="185"/>
    </location>
</feature>
<dbReference type="RefSeq" id="WP_344696073.1">
    <property type="nucleotide sequence ID" value="NZ_BAABBR010000001.1"/>
</dbReference>
<protein>
    <submittedName>
        <fullName evidence="10">M48 family metallopeptidase</fullName>
    </submittedName>
</protein>
<evidence type="ECO:0000313" key="11">
    <source>
        <dbReference type="Proteomes" id="UP001424459"/>
    </source>
</evidence>
<dbReference type="EMBL" id="BAABBR010000001">
    <property type="protein sequence ID" value="GAA4033368.1"/>
    <property type="molecule type" value="Genomic_DNA"/>
</dbReference>
<dbReference type="Pfam" id="PF16491">
    <property type="entry name" value="Peptidase_M48_N"/>
    <property type="match status" value="1"/>
</dbReference>
<keyword evidence="2" id="KW-0479">Metal-binding</keyword>
<feature type="transmembrane region" description="Helical" evidence="7">
    <location>
        <begin position="132"/>
        <end position="150"/>
    </location>
</feature>
<organism evidence="10 11">
    <name type="scientific">Sphingomonas rosea</name>
    <dbReference type="NCBI Taxonomy" id="335605"/>
    <lineage>
        <taxon>Bacteria</taxon>
        <taxon>Pseudomonadati</taxon>
        <taxon>Pseudomonadota</taxon>
        <taxon>Alphaproteobacteria</taxon>
        <taxon>Sphingomonadales</taxon>
        <taxon>Sphingomonadaceae</taxon>
        <taxon>Sphingomonas</taxon>
    </lineage>
</organism>
<accession>A0ABP7TZJ0</accession>
<evidence type="ECO:0000256" key="5">
    <source>
        <dbReference type="ARBA" id="ARBA00023049"/>
    </source>
</evidence>
<reference evidence="11" key="1">
    <citation type="journal article" date="2019" name="Int. J. Syst. Evol. Microbiol.">
        <title>The Global Catalogue of Microorganisms (GCM) 10K type strain sequencing project: providing services to taxonomists for standard genome sequencing and annotation.</title>
        <authorList>
            <consortium name="The Broad Institute Genomics Platform"/>
            <consortium name="The Broad Institute Genome Sequencing Center for Infectious Disease"/>
            <person name="Wu L."/>
            <person name="Ma J."/>
        </authorList>
    </citation>
    <scope>NUCLEOTIDE SEQUENCE [LARGE SCALE GENOMIC DNA]</scope>
    <source>
        <strain evidence="11">JCM 17564</strain>
    </source>
</reference>
<comment type="caution">
    <text evidence="10">The sequence shown here is derived from an EMBL/GenBank/DDBJ whole genome shotgun (WGS) entry which is preliminary data.</text>
</comment>
<keyword evidence="5 6" id="KW-0482">Metalloprotease</keyword>
<feature type="domain" description="Peptidase M48" evidence="8">
    <location>
        <begin position="192"/>
        <end position="395"/>
    </location>
</feature>
<keyword evidence="7" id="KW-1133">Transmembrane helix</keyword>
<evidence type="ECO:0000259" key="8">
    <source>
        <dbReference type="Pfam" id="PF01435"/>
    </source>
</evidence>